<name>A0A376H742_ENTGA</name>
<evidence type="ECO:0000256" key="6">
    <source>
        <dbReference type="ARBA" id="ARBA00023004"/>
    </source>
</evidence>
<feature type="binding site" description="axial binding residue" evidence="8">
    <location>
        <position position="369"/>
    </location>
    <ligand>
        <name>heme</name>
        <dbReference type="ChEBI" id="CHEBI:30413"/>
    </ligand>
    <ligandPart>
        <name>Fe</name>
        <dbReference type="ChEBI" id="CHEBI:18248"/>
    </ligandPart>
</feature>
<comment type="cofactor">
    <cofactor evidence="1 8">
        <name>heme</name>
        <dbReference type="ChEBI" id="CHEBI:30413"/>
    </cofactor>
</comment>
<evidence type="ECO:0000256" key="4">
    <source>
        <dbReference type="ARBA" id="ARBA00022723"/>
    </source>
</evidence>
<comment type="similarity">
    <text evidence="2">Belongs to the cytochrome P450 family.</text>
</comment>
<gene>
    <name evidence="9" type="primary">cypC</name>
    <name evidence="9" type="ORF">NCTC12360_03554</name>
</gene>
<dbReference type="OrthoDB" id="9764248at2"/>
<evidence type="ECO:0000256" key="7">
    <source>
        <dbReference type="ARBA" id="ARBA00023033"/>
    </source>
</evidence>
<evidence type="ECO:0000313" key="10">
    <source>
        <dbReference type="Proteomes" id="UP000254807"/>
    </source>
</evidence>
<evidence type="ECO:0000256" key="1">
    <source>
        <dbReference type="ARBA" id="ARBA00001971"/>
    </source>
</evidence>
<dbReference type="GO" id="GO:0005506">
    <property type="term" value="F:iron ion binding"/>
    <property type="evidence" value="ECO:0007669"/>
    <property type="project" value="InterPro"/>
</dbReference>
<protein>
    <submittedName>
        <fullName evidence="9">Cytochrome P450</fullName>
        <ecNumber evidence="9">1.11.2.4</ecNumber>
    </submittedName>
</protein>
<dbReference type="InterPro" id="IPR001128">
    <property type="entry name" value="Cyt_P450"/>
</dbReference>
<dbReference type="Pfam" id="PF00067">
    <property type="entry name" value="p450"/>
    <property type="match status" value="1"/>
</dbReference>
<dbReference type="GO" id="GO:0004497">
    <property type="term" value="F:monooxygenase activity"/>
    <property type="evidence" value="ECO:0007669"/>
    <property type="project" value="UniProtKB-KW"/>
</dbReference>
<dbReference type="InterPro" id="IPR002401">
    <property type="entry name" value="Cyt_P450_E_grp-I"/>
</dbReference>
<evidence type="ECO:0000256" key="3">
    <source>
        <dbReference type="ARBA" id="ARBA00022617"/>
    </source>
</evidence>
<keyword evidence="6 8" id="KW-0408">Iron</keyword>
<dbReference type="Gene3D" id="1.10.630.10">
    <property type="entry name" value="Cytochrome P450"/>
    <property type="match status" value="1"/>
</dbReference>
<keyword evidence="9" id="KW-0575">Peroxidase</keyword>
<keyword evidence="5 9" id="KW-0560">Oxidoreductase</keyword>
<accession>A0A376H742</accession>
<dbReference type="GO" id="GO:0004601">
    <property type="term" value="F:peroxidase activity"/>
    <property type="evidence" value="ECO:0007669"/>
    <property type="project" value="UniProtKB-KW"/>
</dbReference>
<keyword evidence="10" id="KW-1185">Reference proteome</keyword>
<dbReference type="EMBL" id="UFYW01000001">
    <property type="protein sequence ID" value="STD85004.1"/>
    <property type="molecule type" value="Genomic_DNA"/>
</dbReference>
<dbReference type="PANTHER" id="PTHR24286:SF24">
    <property type="entry name" value="LANOSTEROL 14-ALPHA DEMETHYLASE"/>
    <property type="match status" value="1"/>
</dbReference>
<evidence type="ECO:0000256" key="5">
    <source>
        <dbReference type="ARBA" id="ARBA00023002"/>
    </source>
</evidence>
<keyword evidence="3 8" id="KW-0349">Heme</keyword>
<dbReference type="GO" id="GO:0016125">
    <property type="term" value="P:sterol metabolic process"/>
    <property type="evidence" value="ECO:0007669"/>
    <property type="project" value="TreeGrafter"/>
</dbReference>
<proteinExistence type="inferred from homology"/>
<evidence type="ECO:0000313" key="9">
    <source>
        <dbReference type="EMBL" id="STD85004.1"/>
    </source>
</evidence>
<evidence type="ECO:0000256" key="8">
    <source>
        <dbReference type="PIRSR" id="PIRSR602401-1"/>
    </source>
</evidence>
<dbReference type="GO" id="GO:0020037">
    <property type="term" value="F:heme binding"/>
    <property type="evidence" value="ECO:0007669"/>
    <property type="project" value="InterPro"/>
</dbReference>
<dbReference type="PANTHER" id="PTHR24286">
    <property type="entry name" value="CYTOCHROME P450 26"/>
    <property type="match status" value="1"/>
</dbReference>
<dbReference type="Proteomes" id="UP000254807">
    <property type="component" value="Unassembled WGS sequence"/>
</dbReference>
<dbReference type="RefSeq" id="WP_060814524.1">
    <property type="nucleotide sequence ID" value="NZ_JBHULA010000047.1"/>
</dbReference>
<keyword evidence="7" id="KW-0503">Monooxygenase</keyword>
<reference evidence="9 10" key="1">
    <citation type="submission" date="2018-06" db="EMBL/GenBank/DDBJ databases">
        <authorList>
            <consortium name="Pathogen Informatics"/>
            <person name="Doyle S."/>
        </authorList>
    </citation>
    <scope>NUCLEOTIDE SEQUENCE [LARGE SCALE GENOMIC DNA]</scope>
    <source>
        <strain evidence="9 10">NCTC12360</strain>
    </source>
</reference>
<dbReference type="CDD" id="cd11067">
    <property type="entry name" value="CYP152"/>
    <property type="match status" value="1"/>
</dbReference>
<dbReference type="InterPro" id="IPR036396">
    <property type="entry name" value="Cyt_P450_sf"/>
</dbReference>
<dbReference type="SUPFAM" id="SSF48264">
    <property type="entry name" value="Cytochrome P450"/>
    <property type="match status" value="1"/>
</dbReference>
<dbReference type="AlphaFoldDB" id="A0A376H742"/>
<dbReference type="PRINTS" id="PR00463">
    <property type="entry name" value="EP450I"/>
</dbReference>
<evidence type="ECO:0000256" key="2">
    <source>
        <dbReference type="ARBA" id="ARBA00010617"/>
    </source>
</evidence>
<keyword evidence="4 8" id="KW-0479">Metal-binding</keyword>
<organism evidence="9 10">
    <name type="scientific">Enterococcus gallinarum</name>
    <dbReference type="NCBI Taxonomy" id="1353"/>
    <lineage>
        <taxon>Bacteria</taxon>
        <taxon>Bacillati</taxon>
        <taxon>Bacillota</taxon>
        <taxon>Bacilli</taxon>
        <taxon>Lactobacillales</taxon>
        <taxon>Enterococcaceae</taxon>
        <taxon>Enterococcus</taxon>
    </lineage>
</organism>
<dbReference type="GO" id="GO:0016705">
    <property type="term" value="F:oxidoreductase activity, acting on paired donors, with incorporation or reduction of molecular oxygen"/>
    <property type="evidence" value="ECO:0007669"/>
    <property type="project" value="InterPro"/>
</dbReference>
<sequence length="427" mass="48875">MKEVPTAKIKLTEVKELFDAGYEILGELRSEVNAPVVRAKFLNQEVIAIYGKEAAKIFYDPRNFKREGAMPKLVRSTLLGEEGVQTLDGEQHHHRKNYFMDLMTPERMTDYHDLLERNLSHELDKQSGTFELFSLTKNVLFTTICEWSGINLASLSQSEISELADYQVAMFSGTVTSPVAHLKGVEDRKKSEKWAQGLIEEARQHPVAGKESLALYTFATATDLEGNLLPIEVAAVDLLNIIRPTVALTVWIALMGHALFSTTTIYQALKQNFSELQDSFIQELRRFYPFFPMMPAISLQDVVVDGYLIPKDSWVVQDIYGTNHDPRTFDQPDDFKVDRFVGRTQAISYEEEYEMIAQGGGDFRKIHRCAGEWITLHTLRVFSDLLVNHYQFEVPEQDWKIPMNHFPTYPESKVLLFKEAAMTTENE</sequence>
<dbReference type="EC" id="1.11.2.4" evidence="9"/>